<dbReference type="HOGENOM" id="CLU_1115354_0_0_0"/>
<dbReference type="EnsemblBacteria" id="ACI20953">
    <property type="protein sequence ID" value="ACI20953"/>
    <property type="gene ID" value="THEYE_A1607"/>
</dbReference>
<dbReference type="Pfam" id="PF03544">
    <property type="entry name" value="TonB_C"/>
    <property type="match status" value="1"/>
</dbReference>
<comment type="similarity">
    <text evidence="2">Belongs to the TonB family.</text>
</comment>
<dbReference type="GO" id="GO:0031992">
    <property type="term" value="F:energy transducer activity"/>
    <property type="evidence" value="ECO:0000318"/>
    <property type="project" value="GO_Central"/>
</dbReference>
<evidence type="ECO:0000256" key="6">
    <source>
        <dbReference type="ARBA" id="ARBA00022692"/>
    </source>
</evidence>
<keyword evidence="9 11" id="KW-0472">Membrane</keyword>
<dbReference type="EnsemblBacteria" id="ACI20862">
    <property type="protein sequence ID" value="ACI20862"/>
    <property type="gene ID" value="THEYE_A1659"/>
</dbReference>
<evidence type="ECO:0000313" key="14">
    <source>
        <dbReference type="EMBL" id="ACI20953.1"/>
    </source>
</evidence>
<evidence type="ECO:0000313" key="13">
    <source>
        <dbReference type="EMBL" id="ACI20862.1"/>
    </source>
</evidence>
<evidence type="ECO:0000256" key="2">
    <source>
        <dbReference type="ARBA" id="ARBA00006555"/>
    </source>
</evidence>
<keyword evidence="7" id="KW-0653">Protein transport</keyword>
<evidence type="ECO:0000256" key="11">
    <source>
        <dbReference type="SAM" id="Phobius"/>
    </source>
</evidence>
<dbReference type="OrthoDB" id="9788673at2"/>
<dbReference type="Gene3D" id="3.30.1150.10">
    <property type="match status" value="1"/>
</dbReference>
<feature type="region of interest" description="Disordered" evidence="10">
    <location>
        <begin position="72"/>
        <end position="99"/>
    </location>
</feature>
<name>B5YGK4_THEYD</name>
<evidence type="ECO:0000256" key="8">
    <source>
        <dbReference type="ARBA" id="ARBA00022989"/>
    </source>
</evidence>
<dbReference type="AlphaFoldDB" id="B5YGK4"/>
<dbReference type="EMBL" id="CP001147">
    <property type="protein sequence ID" value="ACI20953.1"/>
    <property type="molecule type" value="Genomic_DNA"/>
</dbReference>
<keyword evidence="6 11" id="KW-0812">Transmembrane</keyword>
<dbReference type="GO" id="GO:0055085">
    <property type="term" value="P:transmembrane transport"/>
    <property type="evidence" value="ECO:0007669"/>
    <property type="project" value="InterPro"/>
</dbReference>
<evidence type="ECO:0000256" key="10">
    <source>
        <dbReference type="SAM" id="MobiDB-lite"/>
    </source>
</evidence>
<comment type="subcellular location">
    <subcellularLocation>
        <location evidence="1">Cell inner membrane</location>
        <topology evidence="1">Single-pass membrane protein</topology>
        <orientation evidence="1">Periplasmic side</orientation>
    </subcellularLocation>
</comment>
<dbReference type="PROSITE" id="PS52015">
    <property type="entry name" value="TONB_CTD"/>
    <property type="match status" value="1"/>
</dbReference>
<dbReference type="eggNOG" id="COG0810">
    <property type="taxonomic scope" value="Bacteria"/>
</dbReference>
<keyword evidence="4" id="KW-1003">Cell membrane</keyword>
<keyword evidence="15" id="KW-1185">Reference proteome</keyword>
<evidence type="ECO:0000256" key="1">
    <source>
        <dbReference type="ARBA" id="ARBA00004383"/>
    </source>
</evidence>
<dbReference type="GO" id="GO:0098797">
    <property type="term" value="C:plasma membrane protein complex"/>
    <property type="evidence" value="ECO:0000318"/>
    <property type="project" value="GO_Central"/>
</dbReference>
<feature type="domain" description="TonB C-terminal" evidence="12">
    <location>
        <begin position="153"/>
        <end position="249"/>
    </location>
</feature>
<evidence type="ECO:0000256" key="7">
    <source>
        <dbReference type="ARBA" id="ARBA00022927"/>
    </source>
</evidence>
<reference evidence="15" key="1">
    <citation type="submission" date="2008-08" db="EMBL/GenBank/DDBJ databases">
        <title>The complete genome sequence of Thermodesulfovibrio yellowstonii strain ATCC 51303 / DSM 11347 / YP87.</title>
        <authorList>
            <person name="Dodson R.J."/>
            <person name="Durkin A.S."/>
            <person name="Wu M."/>
            <person name="Eisen J."/>
            <person name="Sutton G."/>
        </authorList>
    </citation>
    <scope>NUCLEOTIDE SEQUENCE [LARGE SCALE GENOMIC DNA]</scope>
    <source>
        <strain evidence="15">ATCC 51303 / DSM 11347 / YP87</strain>
    </source>
</reference>
<protein>
    <submittedName>
        <fullName evidence="14">Protein TonB, putative</fullName>
    </submittedName>
</protein>
<dbReference type="GO" id="GO:0015031">
    <property type="term" value="P:protein transport"/>
    <property type="evidence" value="ECO:0007669"/>
    <property type="project" value="UniProtKB-KW"/>
</dbReference>
<dbReference type="InterPro" id="IPR051045">
    <property type="entry name" value="TonB-dependent_transducer"/>
</dbReference>
<reference evidence="14 15" key="3">
    <citation type="journal article" date="2015" name="Genome Announc.">
        <title>Genome Sequence of the Sulfate-Reducing Thermophilic Bacterium Thermodesulfovibrio yellowstonii Strain DSM 11347T (Phylum Nitrospirae).</title>
        <authorList>
            <person name="Bhatnagar S."/>
            <person name="Badger J.H."/>
            <person name="Madupu R."/>
            <person name="Khouri H.M."/>
            <person name="O'Connor E.M."/>
            <person name="Robb F.T."/>
            <person name="Ward N.L."/>
            <person name="Eisen J.A."/>
        </authorList>
    </citation>
    <scope>NUCLEOTIDE SEQUENCE [LARGE SCALE GENOMIC DNA]</scope>
    <source>
        <strain evidence="15">ATCC 51303 / DSM 11347 / YP87</strain>
        <strain evidence="14">DSM 11347</strain>
    </source>
</reference>
<sequence length="249" mass="28816">MKKALIYSCIFHILLFIFMLLLQDYFKSQQPSEPVSIIIVPIAPQMPKMPPSVKALPPKTLEKLPPIRESKQPKYLSAIPKGNQGQKEDKQKETASTGNLKTEKHFTELTPKQSPNIFDKDVIARLSRKSKEKQELETSRGLSFSAKEFNDWGYLERLKEKIERVWQYPPQAAQRGIYGDLYLRFTIDKKGKLVSVELLRTSGYRMLDDAAIKALKDAEPFWPLPDDWQKNTLTITGHFIYTLHGFYLR</sequence>
<evidence type="ECO:0000259" key="12">
    <source>
        <dbReference type="PROSITE" id="PS52015"/>
    </source>
</evidence>
<evidence type="ECO:0000256" key="3">
    <source>
        <dbReference type="ARBA" id="ARBA00022448"/>
    </source>
</evidence>
<dbReference type="RefSeq" id="WP_012545592.1">
    <property type="nucleotide sequence ID" value="NC_011296.1"/>
</dbReference>
<dbReference type="NCBIfam" id="TIGR01352">
    <property type="entry name" value="tonB_Cterm"/>
    <property type="match status" value="1"/>
</dbReference>
<dbReference type="STRING" id="289376.THEYE_A1607"/>
<proteinExistence type="inferred from homology"/>
<dbReference type="PANTHER" id="PTHR33446:SF2">
    <property type="entry name" value="PROTEIN TONB"/>
    <property type="match status" value="1"/>
</dbReference>
<gene>
    <name evidence="14" type="ordered locus">THEYE_A1607</name>
    <name evidence="13" type="ordered locus">THEYE_A1659</name>
</gene>
<dbReference type="Proteomes" id="UP000000718">
    <property type="component" value="Chromosome"/>
</dbReference>
<dbReference type="EMBL" id="CP001147">
    <property type="protein sequence ID" value="ACI20862.1"/>
    <property type="molecule type" value="Genomic_DNA"/>
</dbReference>
<accession>B5YGK4</accession>
<dbReference type="InterPro" id="IPR006260">
    <property type="entry name" value="TonB/TolA_C"/>
</dbReference>
<keyword evidence="5" id="KW-0997">Cell inner membrane</keyword>
<evidence type="ECO:0000256" key="9">
    <source>
        <dbReference type="ARBA" id="ARBA00023136"/>
    </source>
</evidence>
<feature type="transmembrane region" description="Helical" evidence="11">
    <location>
        <begin position="5"/>
        <end position="26"/>
    </location>
</feature>
<dbReference type="KEGG" id="tye:THEYE_A1659"/>
<dbReference type="SUPFAM" id="SSF74653">
    <property type="entry name" value="TolA/TonB C-terminal domain"/>
    <property type="match status" value="1"/>
</dbReference>
<keyword evidence="3" id="KW-0813">Transport</keyword>
<evidence type="ECO:0000256" key="4">
    <source>
        <dbReference type="ARBA" id="ARBA00022475"/>
    </source>
</evidence>
<reference evidence="14" key="2">
    <citation type="submission" date="2008-08" db="EMBL/GenBank/DDBJ databases">
        <authorList>
            <person name="Dodson R.J."/>
            <person name="Durkin A.S."/>
            <person name="Wu M."/>
            <person name="Eisen J."/>
            <person name="Sutton G."/>
        </authorList>
    </citation>
    <scope>NUCLEOTIDE SEQUENCE</scope>
    <source>
        <strain evidence="14">DSM 11347</strain>
    </source>
</reference>
<dbReference type="PANTHER" id="PTHR33446">
    <property type="entry name" value="PROTEIN TONB-RELATED"/>
    <property type="match status" value="1"/>
</dbReference>
<dbReference type="InterPro" id="IPR037682">
    <property type="entry name" value="TonB_C"/>
</dbReference>
<dbReference type="FunFam" id="3.30.1150.10:FF:000012">
    <property type="entry name" value="Energy transducer TonB"/>
    <property type="match status" value="1"/>
</dbReference>
<evidence type="ECO:0000256" key="5">
    <source>
        <dbReference type="ARBA" id="ARBA00022519"/>
    </source>
</evidence>
<evidence type="ECO:0000313" key="15">
    <source>
        <dbReference type="Proteomes" id="UP000000718"/>
    </source>
</evidence>
<keyword evidence="8 11" id="KW-1133">Transmembrane helix</keyword>
<organism evidence="14 15">
    <name type="scientific">Thermodesulfovibrio yellowstonii (strain ATCC 51303 / DSM 11347 / YP87)</name>
    <dbReference type="NCBI Taxonomy" id="289376"/>
    <lineage>
        <taxon>Bacteria</taxon>
        <taxon>Pseudomonadati</taxon>
        <taxon>Nitrospirota</taxon>
        <taxon>Thermodesulfovibrionia</taxon>
        <taxon>Thermodesulfovibrionales</taxon>
        <taxon>Thermodesulfovibrionaceae</taxon>
        <taxon>Thermodesulfovibrio</taxon>
    </lineage>
</organism>
<dbReference type="PATRIC" id="fig|289376.4.peg.1564"/>
<dbReference type="KEGG" id="tye:THEYE_A1607"/>